<organism evidence="12 13">
    <name type="scientific">Fusarium sporotrichioides</name>
    <dbReference type="NCBI Taxonomy" id="5514"/>
    <lineage>
        <taxon>Eukaryota</taxon>
        <taxon>Fungi</taxon>
        <taxon>Dikarya</taxon>
        <taxon>Ascomycota</taxon>
        <taxon>Pezizomycotina</taxon>
        <taxon>Sordariomycetes</taxon>
        <taxon>Hypocreomycetidae</taxon>
        <taxon>Hypocreales</taxon>
        <taxon>Nectriaceae</taxon>
        <taxon>Fusarium</taxon>
    </lineage>
</organism>
<dbReference type="PROSITE" id="PS51140">
    <property type="entry name" value="CUE"/>
    <property type="match status" value="1"/>
</dbReference>
<dbReference type="CDD" id="cd14424">
    <property type="entry name" value="CUE_Cue1p_like"/>
    <property type="match status" value="1"/>
</dbReference>
<sequence length="1136" mass="123581">MDFDDDAPPELVDTTTNDVDEEITVKVPITIVTGYLGAGKTTLLNYILTAQHGKKIAVIMNEFGDSLDIEKSLTVNKGDEQVEEWLEVGNGCICCSVKDTGVNAIESLMSKKGAFDYILLETTGLADPGNLAPLFWVDDGLGSTIYLDGIVTLVDAKNILRSLDDPKGIVEGHDHDGHGPVMTTAHVQISHADVIVINKADMVSETELNQVKERIQSINGLAKIHVTERSVVPQLEGFLLDLHAYDQFNESDASAKGHSHLDPVSFRLSIQNLQGNRPLTVQTISTVTIPVGRLEPEQLDTVDCWLRAVLWDSKLPEAEGEGDFEIHRSKGRLVFANGDVKMLQGVGRTPTTLFSQQPSDPALQAKSPNLRHPPCFRDITTPRETCAPAYAFASSTTPLTTFNPSADLNDPVRVPSGLLASMGPNAGAVPQTLRGMPGGFGGQQQPQQPGRAGTNRLPNGKLGNNNSGWAFGGVPMAGAGPQNAGRQLGGNVSFAQSLTGSQPSTSLDLSEFPSLSNNAQMSNANQSSMWSTAGSRNLGGPIQRNQATPQQGGQDDMFSPTSSRVPGGFRFGNQGNIGQQPQPSSVDDFPPLNQTSNGELGSDRTANLMSSLGFGSQTGPGPSTSNRGNGLLNALSANSRANEVRSPPGIGAPGSSRPQDGKPPGLEEDPRQKSARDDGPTDIASPAAVFNNDPASLKAKDDQEPHGTEIIDPLAGMPAVDKWGIKGLQTLMHNYPDYHAMVVGMDPSSLGLDISSPELFSTQNYSLFDDSPPRVPLANGKFRLPDCYNVTNVQPIESKIASFNEETLFWIFYSCTADVKQQMAAVELHSRNWRWHRKMELWLTKDEHMTPQILSPNHERGFYIVWDPNNWRKDRSAREEYNFILLAAFAQVQRVLASSERLAEDFPHVIFKVAIGGARIVLPHLQWVSAHNLQRIVLLYLVRDTIMSDDQISLPYLLAILAISGLVIRYMFFAAPSPPRPARSPEAFLRSREIAVERIQQMFPQADRRSILWDLQRNGGNIQTTTERILSGRLDTPPVTFQPPPPPGQATTSGSAATAPRQPEKPAQPDLITRYNLKSKLDSVSQEDQDAKGKGWSSNKDERQASLQRRRDEMILAARRKMEAKLAAEKAAQGSS</sequence>
<evidence type="ECO:0000256" key="5">
    <source>
        <dbReference type="ARBA" id="ARBA00022989"/>
    </source>
</evidence>
<reference evidence="12 13" key="1">
    <citation type="journal article" date="2018" name="PLoS Pathog.">
        <title>Evolution of structural diversity of trichothecenes, a family of toxins produced by plant pathogenic and entomopathogenic fungi.</title>
        <authorList>
            <person name="Proctor R.H."/>
            <person name="McCormick S.P."/>
            <person name="Kim H.S."/>
            <person name="Cardoza R.E."/>
            <person name="Stanley A.M."/>
            <person name="Lindo L."/>
            <person name="Kelly A."/>
            <person name="Brown D.W."/>
            <person name="Lee T."/>
            <person name="Vaughan M.M."/>
            <person name="Alexander N.J."/>
            <person name="Busman M."/>
            <person name="Gutierrez S."/>
        </authorList>
    </citation>
    <scope>NUCLEOTIDE SEQUENCE [LARGE SCALE GENOMIC DNA]</scope>
    <source>
        <strain evidence="12 13">NRRL 3299</strain>
    </source>
</reference>
<dbReference type="PANTHER" id="PTHR13748:SF31">
    <property type="entry name" value="ZINC-REGULATED GTPASE METALLOPROTEIN ACTIVATOR 1A-RELATED"/>
    <property type="match status" value="1"/>
</dbReference>
<keyword evidence="5" id="KW-1133">Transmembrane helix</keyword>
<evidence type="ECO:0000256" key="10">
    <source>
        <dbReference type="SAM" id="MobiDB-lite"/>
    </source>
</evidence>
<proteinExistence type="inferred from homology"/>
<feature type="compositionally biased region" description="Low complexity" evidence="10">
    <location>
        <begin position="1049"/>
        <end position="1059"/>
    </location>
</feature>
<feature type="compositionally biased region" description="Low complexity" evidence="10">
    <location>
        <begin position="516"/>
        <end position="529"/>
    </location>
</feature>
<dbReference type="InterPro" id="IPR009060">
    <property type="entry name" value="UBA-like_sf"/>
</dbReference>
<dbReference type="GO" id="GO:0006355">
    <property type="term" value="P:regulation of DNA-templated transcription"/>
    <property type="evidence" value="ECO:0007669"/>
    <property type="project" value="InterPro"/>
</dbReference>
<dbReference type="PANTHER" id="PTHR13748">
    <property type="entry name" value="COBW-RELATED"/>
    <property type="match status" value="1"/>
</dbReference>
<dbReference type="Pfam" id="PF02492">
    <property type="entry name" value="cobW"/>
    <property type="match status" value="1"/>
</dbReference>
<dbReference type="InterPro" id="IPR027417">
    <property type="entry name" value="P-loop_NTPase"/>
</dbReference>
<dbReference type="FunFam" id="1.10.8.10:FF:000050">
    <property type="entry name" value="Related to AMFR protein"/>
    <property type="match status" value="1"/>
</dbReference>
<dbReference type="Pfam" id="PF02845">
    <property type="entry name" value="CUE"/>
    <property type="match status" value="1"/>
</dbReference>
<feature type="region of interest" description="Disordered" evidence="10">
    <location>
        <begin position="494"/>
        <end position="705"/>
    </location>
</feature>
<dbReference type="AlphaFoldDB" id="A0A395SM19"/>
<feature type="region of interest" description="Disordered" evidence="10">
    <location>
        <begin position="1026"/>
        <end position="1112"/>
    </location>
</feature>
<dbReference type="Proteomes" id="UP000266152">
    <property type="component" value="Unassembled WGS sequence"/>
</dbReference>
<name>A0A395SM19_FUSSP</name>
<dbReference type="SUPFAM" id="SSF46934">
    <property type="entry name" value="UBA-like"/>
    <property type="match status" value="1"/>
</dbReference>
<dbReference type="SMART" id="SM00546">
    <property type="entry name" value="CUE"/>
    <property type="match status" value="1"/>
</dbReference>
<keyword evidence="2" id="KW-0812">Transmembrane</keyword>
<dbReference type="Gene3D" id="3.40.50.300">
    <property type="entry name" value="P-loop containing nucleotide triphosphate hydrolases"/>
    <property type="match status" value="1"/>
</dbReference>
<feature type="compositionally biased region" description="Polar residues" evidence="10">
    <location>
        <begin position="494"/>
        <end position="508"/>
    </location>
</feature>
<feature type="compositionally biased region" description="Polar residues" evidence="10">
    <location>
        <begin position="592"/>
        <end position="628"/>
    </location>
</feature>
<evidence type="ECO:0000256" key="8">
    <source>
        <dbReference type="ARBA" id="ARBA00061383"/>
    </source>
</evidence>
<evidence type="ECO:0000313" key="13">
    <source>
        <dbReference type="Proteomes" id="UP000266152"/>
    </source>
</evidence>
<feature type="region of interest" description="Disordered" evidence="10">
    <location>
        <begin position="425"/>
        <end position="468"/>
    </location>
</feature>
<evidence type="ECO:0000256" key="9">
    <source>
        <dbReference type="ARBA" id="ARBA00072899"/>
    </source>
</evidence>
<keyword evidence="4" id="KW-0256">Endoplasmic reticulum</keyword>
<evidence type="ECO:0000256" key="3">
    <source>
        <dbReference type="ARBA" id="ARBA00022786"/>
    </source>
</evidence>
<evidence type="ECO:0000256" key="7">
    <source>
        <dbReference type="ARBA" id="ARBA00037847"/>
    </source>
</evidence>
<protein>
    <recommendedName>
        <fullName evidence="9">Coupling of ubiquitin conjugation to ER degradation protein 1</fullName>
    </recommendedName>
</protein>
<dbReference type="InterPro" id="IPR003495">
    <property type="entry name" value="CobW/HypB/UreG_nucleotide-bd"/>
</dbReference>
<dbReference type="InterPro" id="IPR003892">
    <property type="entry name" value="CUE"/>
</dbReference>
<dbReference type="Gene3D" id="2.30.30.1020">
    <property type="entry name" value="CCR4-NOT complex subunit 2/3/5, C-terminal domain"/>
    <property type="match status" value="1"/>
</dbReference>
<accession>A0A395SM19</accession>
<dbReference type="InterPro" id="IPR038635">
    <property type="entry name" value="CCR4-NOT_su2/3/5_C_sf"/>
</dbReference>
<feature type="compositionally biased region" description="Basic and acidic residues" evidence="10">
    <location>
        <begin position="1089"/>
        <end position="1112"/>
    </location>
</feature>
<keyword evidence="6" id="KW-0472">Membrane</keyword>
<evidence type="ECO:0000256" key="4">
    <source>
        <dbReference type="ARBA" id="ARBA00022824"/>
    </source>
</evidence>
<comment type="similarity">
    <text evidence="8">Belongs to the CUE1 family.</text>
</comment>
<dbReference type="CDD" id="cd03112">
    <property type="entry name" value="CobW-like"/>
    <property type="match status" value="1"/>
</dbReference>
<dbReference type="InterPro" id="IPR007282">
    <property type="entry name" value="NOT2/3/5_C"/>
</dbReference>
<feature type="compositionally biased region" description="Polar residues" evidence="10">
    <location>
        <begin position="543"/>
        <end position="564"/>
    </location>
</feature>
<dbReference type="EMBL" id="PXOF01000027">
    <property type="protein sequence ID" value="RGP73494.1"/>
    <property type="molecule type" value="Genomic_DNA"/>
</dbReference>
<keyword evidence="3" id="KW-0833">Ubl conjugation pathway</keyword>
<dbReference type="GO" id="GO:0005789">
    <property type="term" value="C:endoplasmic reticulum membrane"/>
    <property type="evidence" value="ECO:0007669"/>
    <property type="project" value="UniProtKB-SubCell"/>
</dbReference>
<evidence type="ECO:0000256" key="1">
    <source>
        <dbReference type="ARBA" id="ARBA00004586"/>
    </source>
</evidence>
<evidence type="ECO:0000256" key="6">
    <source>
        <dbReference type="ARBA" id="ARBA00023136"/>
    </source>
</evidence>
<feature type="domain" description="CUE" evidence="11">
    <location>
        <begin position="991"/>
        <end position="1034"/>
    </location>
</feature>
<evidence type="ECO:0000259" key="11">
    <source>
        <dbReference type="PROSITE" id="PS51140"/>
    </source>
</evidence>
<gene>
    <name evidence="12" type="ORF">FSPOR_2076</name>
</gene>
<evidence type="ECO:0000256" key="2">
    <source>
        <dbReference type="ARBA" id="ARBA00022692"/>
    </source>
</evidence>
<dbReference type="GO" id="GO:0000289">
    <property type="term" value="P:nuclear-transcribed mRNA poly(A) tail shortening"/>
    <property type="evidence" value="ECO:0007669"/>
    <property type="project" value="UniProtKB-ARBA"/>
</dbReference>
<dbReference type="GO" id="GO:0030015">
    <property type="term" value="C:CCR4-NOT core complex"/>
    <property type="evidence" value="ECO:0007669"/>
    <property type="project" value="UniProtKB-ARBA"/>
</dbReference>
<evidence type="ECO:0000313" key="12">
    <source>
        <dbReference type="EMBL" id="RGP73494.1"/>
    </source>
</evidence>
<comment type="caution">
    <text evidence="12">The sequence shown here is derived from an EMBL/GenBank/DDBJ whole genome shotgun (WGS) entry which is preliminary data.</text>
</comment>
<feature type="compositionally biased region" description="Low complexity" evidence="10">
    <location>
        <begin position="572"/>
        <end position="583"/>
    </location>
</feature>
<dbReference type="InterPro" id="IPR051316">
    <property type="entry name" value="Zinc-reg_GTPase_activator"/>
</dbReference>
<dbReference type="STRING" id="5514.A0A395SM19"/>
<dbReference type="Pfam" id="PF04153">
    <property type="entry name" value="NOT2_3_5_C"/>
    <property type="match status" value="1"/>
</dbReference>
<comment type="subcellular location">
    <subcellularLocation>
        <location evidence="7">Endomembrane system</location>
        <topology evidence="7">Single-pass membrane protein</topology>
    </subcellularLocation>
    <subcellularLocation>
        <location evidence="1">Endoplasmic reticulum membrane</location>
    </subcellularLocation>
</comment>
<dbReference type="Gene3D" id="1.10.8.10">
    <property type="entry name" value="DNA helicase RuvA subunit, C-terminal domain"/>
    <property type="match status" value="1"/>
</dbReference>
<dbReference type="GO" id="GO:0043130">
    <property type="term" value="F:ubiquitin binding"/>
    <property type="evidence" value="ECO:0007669"/>
    <property type="project" value="InterPro"/>
</dbReference>
<dbReference type="SUPFAM" id="SSF52540">
    <property type="entry name" value="P-loop containing nucleoside triphosphate hydrolases"/>
    <property type="match status" value="1"/>
</dbReference>
<keyword evidence="13" id="KW-1185">Reference proteome</keyword>
<feature type="compositionally biased region" description="Basic and acidic residues" evidence="10">
    <location>
        <begin position="668"/>
        <end position="679"/>
    </location>
</feature>